<dbReference type="Pfam" id="PF00561">
    <property type="entry name" value="Abhydrolase_1"/>
    <property type="match status" value="1"/>
</dbReference>
<dbReference type="GeneID" id="66106427"/>
<dbReference type="SUPFAM" id="SSF53474">
    <property type="entry name" value="alpha/beta-Hydrolases"/>
    <property type="match status" value="1"/>
</dbReference>
<keyword evidence="5" id="KW-1185">Reference proteome</keyword>
<evidence type="ECO:0000313" key="5">
    <source>
        <dbReference type="Proteomes" id="UP000812287"/>
    </source>
</evidence>
<comment type="similarity">
    <text evidence="2">Belongs to the AB hydrolase superfamily. Epoxide hydrolase family.</text>
</comment>
<reference evidence="4" key="1">
    <citation type="submission" date="2020-11" db="EMBL/GenBank/DDBJ databases">
        <title>Adaptations for nitrogen fixation in a non-lichenized fungal sporocarp promotes dispersal by wood-feeding termites.</title>
        <authorList>
            <consortium name="DOE Joint Genome Institute"/>
            <person name="Koch R.A."/>
            <person name="Yoon G."/>
            <person name="Arayal U."/>
            <person name="Lail K."/>
            <person name="Amirebrahimi M."/>
            <person name="Labutti K."/>
            <person name="Lipzen A."/>
            <person name="Riley R."/>
            <person name="Barry K."/>
            <person name="Henrissat B."/>
            <person name="Grigoriev I.V."/>
            <person name="Herr J.R."/>
            <person name="Aime M.C."/>
        </authorList>
    </citation>
    <scope>NUCLEOTIDE SEQUENCE</scope>
    <source>
        <strain evidence="4">MCA 3950</strain>
    </source>
</reference>
<dbReference type="EMBL" id="MU250532">
    <property type="protein sequence ID" value="KAG7447118.1"/>
    <property type="molecule type" value="Genomic_DNA"/>
</dbReference>
<feature type="domain" description="AB hydrolase-1" evidence="3">
    <location>
        <begin position="29"/>
        <end position="309"/>
    </location>
</feature>
<evidence type="ECO:0000256" key="2">
    <source>
        <dbReference type="ARBA" id="ARBA00038334"/>
    </source>
</evidence>
<gene>
    <name evidence="4" type="ORF">BT62DRAFT_919088</name>
</gene>
<organism evidence="4 5">
    <name type="scientific">Guyanagaster necrorhizus</name>
    <dbReference type="NCBI Taxonomy" id="856835"/>
    <lineage>
        <taxon>Eukaryota</taxon>
        <taxon>Fungi</taxon>
        <taxon>Dikarya</taxon>
        <taxon>Basidiomycota</taxon>
        <taxon>Agaricomycotina</taxon>
        <taxon>Agaricomycetes</taxon>
        <taxon>Agaricomycetidae</taxon>
        <taxon>Agaricales</taxon>
        <taxon>Marasmiineae</taxon>
        <taxon>Physalacriaceae</taxon>
        <taxon>Guyanagaster</taxon>
    </lineage>
</organism>
<evidence type="ECO:0000313" key="4">
    <source>
        <dbReference type="EMBL" id="KAG7447118.1"/>
    </source>
</evidence>
<dbReference type="GO" id="GO:0016787">
    <property type="term" value="F:hydrolase activity"/>
    <property type="evidence" value="ECO:0007669"/>
    <property type="project" value="UniProtKB-KW"/>
</dbReference>
<dbReference type="InterPro" id="IPR000073">
    <property type="entry name" value="AB_hydrolase_1"/>
</dbReference>
<evidence type="ECO:0000259" key="3">
    <source>
        <dbReference type="Pfam" id="PF00561"/>
    </source>
</evidence>
<name>A0A9P7VTH3_9AGAR</name>
<keyword evidence="1" id="KW-0378">Hydrolase</keyword>
<dbReference type="PRINTS" id="PR00412">
    <property type="entry name" value="EPOXHYDRLASE"/>
</dbReference>
<dbReference type="OrthoDB" id="408373at2759"/>
<dbReference type="InterPro" id="IPR029058">
    <property type="entry name" value="AB_hydrolase_fold"/>
</dbReference>
<dbReference type="PANTHER" id="PTHR43329">
    <property type="entry name" value="EPOXIDE HYDROLASE"/>
    <property type="match status" value="1"/>
</dbReference>
<dbReference type="InterPro" id="IPR000639">
    <property type="entry name" value="Epox_hydrolase-like"/>
</dbReference>
<protein>
    <submittedName>
        <fullName evidence="4">Alpha/beta-hydrolase</fullName>
    </submittedName>
</protein>
<dbReference type="Gene3D" id="3.40.50.1820">
    <property type="entry name" value="alpha/beta hydrolase"/>
    <property type="match status" value="1"/>
</dbReference>
<comment type="caution">
    <text evidence="4">The sequence shown here is derived from an EMBL/GenBank/DDBJ whole genome shotgun (WGS) entry which is preliminary data.</text>
</comment>
<dbReference type="RefSeq" id="XP_043040618.1">
    <property type="nucleotide sequence ID" value="XM_043184130.1"/>
</dbReference>
<dbReference type="AlphaFoldDB" id="A0A9P7VTH3"/>
<sequence length="329" mass="37223">MDQSLYKDFITSRGFTYHYLFSAGDASKPVLLFLHGFPSTSYDWKHQVAFFKENGYPLIVPDMLGYGGTSKPVDPMQYRHRLLAQDILEILDAEKIMRVIAIGHDWGCVVTSRLADYYPDRCLAYGFLAAGYYPANHPLSYEAAMQLMKSMIGTELIGYWDFFAEDGADVKIDKNLESMYSLLYCADHDLWKDYMQPIGGLRSWVESNRTTAVGLYLTEEDQRIQKGELRKGGIAGPLCYYKVVRTSIMADDSKANPPKIMKVTKPVFFGGASKDYVCFSSMNLAGTKNNCEDTTAHVYDAGHWVQIEAKDEVNRDMLAWIQAVEIKTA</sequence>
<dbReference type="Proteomes" id="UP000812287">
    <property type="component" value="Unassembled WGS sequence"/>
</dbReference>
<proteinExistence type="inferred from homology"/>
<evidence type="ECO:0000256" key="1">
    <source>
        <dbReference type="ARBA" id="ARBA00022801"/>
    </source>
</evidence>
<accession>A0A9P7VTH3</accession>